<evidence type="ECO:0000256" key="8">
    <source>
        <dbReference type="SAM" id="Phobius"/>
    </source>
</evidence>
<dbReference type="GO" id="GO:0005886">
    <property type="term" value="C:plasma membrane"/>
    <property type="evidence" value="ECO:0007669"/>
    <property type="project" value="UniProtKB-SubCell"/>
</dbReference>
<dbReference type="InterPro" id="IPR038637">
    <property type="entry name" value="NPCBM_sf"/>
</dbReference>
<keyword evidence="2" id="KW-1003">Cell membrane</keyword>
<comment type="subcellular location">
    <subcellularLocation>
        <location evidence="1">Cell membrane</location>
        <topology evidence="1">Multi-pass membrane protein</topology>
    </subcellularLocation>
</comment>
<name>A0A7W4WA71_9GAMM</name>
<evidence type="ECO:0000256" key="2">
    <source>
        <dbReference type="ARBA" id="ARBA00022475"/>
    </source>
</evidence>
<keyword evidence="11" id="KW-1185">Reference proteome</keyword>
<keyword evidence="6 8" id="KW-1133">Transmembrane helix</keyword>
<reference evidence="10 11" key="1">
    <citation type="submission" date="2020-08" db="EMBL/GenBank/DDBJ databases">
        <title>Genomic Encyclopedia of Type Strains, Phase III (KMG-III): the genomes of soil and plant-associated and newly described type strains.</title>
        <authorList>
            <person name="Whitman W."/>
        </authorList>
    </citation>
    <scope>NUCLEOTIDE SEQUENCE [LARGE SCALE GENOMIC DNA]</scope>
    <source>
        <strain evidence="10 11">CECT 8799</strain>
    </source>
</reference>
<dbReference type="Gene3D" id="2.60.120.1060">
    <property type="entry name" value="NPCBM/NEW2 domain"/>
    <property type="match status" value="1"/>
</dbReference>
<dbReference type="Pfam" id="PF08305">
    <property type="entry name" value="NPCBM"/>
    <property type="match status" value="1"/>
</dbReference>
<evidence type="ECO:0000256" key="1">
    <source>
        <dbReference type="ARBA" id="ARBA00004651"/>
    </source>
</evidence>
<keyword evidence="4" id="KW-0808">Transferase</keyword>
<organism evidence="10 11">
    <name type="scientific">Microbulbifer rhizosphaerae</name>
    <dbReference type="NCBI Taxonomy" id="1562603"/>
    <lineage>
        <taxon>Bacteria</taxon>
        <taxon>Pseudomonadati</taxon>
        <taxon>Pseudomonadota</taxon>
        <taxon>Gammaproteobacteria</taxon>
        <taxon>Cellvibrionales</taxon>
        <taxon>Microbulbiferaceae</taxon>
        <taxon>Microbulbifer</taxon>
    </lineage>
</organism>
<keyword evidence="5 8" id="KW-0812">Transmembrane</keyword>
<dbReference type="GO" id="GO:0016763">
    <property type="term" value="F:pentosyltransferase activity"/>
    <property type="evidence" value="ECO:0007669"/>
    <property type="project" value="TreeGrafter"/>
</dbReference>
<feature type="domain" description="Glycosyl hydrolase family 98 putative carbohydrate-binding module" evidence="9">
    <location>
        <begin position="492"/>
        <end position="629"/>
    </location>
</feature>
<dbReference type="SMART" id="SM00776">
    <property type="entry name" value="NPCBM"/>
    <property type="match status" value="1"/>
</dbReference>
<dbReference type="SUPFAM" id="SSF49785">
    <property type="entry name" value="Galactose-binding domain-like"/>
    <property type="match status" value="1"/>
</dbReference>
<evidence type="ECO:0000256" key="5">
    <source>
        <dbReference type="ARBA" id="ARBA00022692"/>
    </source>
</evidence>
<feature type="transmembrane region" description="Helical" evidence="8">
    <location>
        <begin position="224"/>
        <end position="243"/>
    </location>
</feature>
<dbReference type="AlphaFoldDB" id="A0A7W4WA71"/>
<evidence type="ECO:0000256" key="6">
    <source>
        <dbReference type="ARBA" id="ARBA00022989"/>
    </source>
</evidence>
<evidence type="ECO:0000313" key="11">
    <source>
        <dbReference type="Proteomes" id="UP000535937"/>
    </source>
</evidence>
<dbReference type="EMBL" id="JACHWZ010000005">
    <property type="protein sequence ID" value="MBB3060469.1"/>
    <property type="molecule type" value="Genomic_DNA"/>
</dbReference>
<gene>
    <name evidence="10" type="ORF">FHS09_001288</name>
</gene>
<evidence type="ECO:0000259" key="9">
    <source>
        <dbReference type="SMART" id="SM00776"/>
    </source>
</evidence>
<keyword evidence="7 8" id="KW-0472">Membrane</keyword>
<dbReference type="InterPro" id="IPR050297">
    <property type="entry name" value="LipidA_mod_glycosyltrf_83"/>
</dbReference>
<evidence type="ECO:0000256" key="4">
    <source>
        <dbReference type="ARBA" id="ARBA00022679"/>
    </source>
</evidence>
<dbReference type="InterPro" id="IPR013222">
    <property type="entry name" value="Glyco_hyd_98_carb-bd"/>
</dbReference>
<comment type="caution">
    <text evidence="10">The sequence shown here is derived from an EMBL/GenBank/DDBJ whole genome shotgun (WGS) entry which is preliminary data.</text>
</comment>
<evidence type="ECO:0000256" key="7">
    <source>
        <dbReference type="ARBA" id="ARBA00023136"/>
    </source>
</evidence>
<dbReference type="Proteomes" id="UP000535937">
    <property type="component" value="Unassembled WGS sequence"/>
</dbReference>
<accession>A0A7W4WA71</accession>
<feature type="transmembrane region" description="Helical" evidence="8">
    <location>
        <begin position="192"/>
        <end position="218"/>
    </location>
</feature>
<keyword evidence="3" id="KW-0328">Glycosyltransferase</keyword>
<proteinExistence type="predicted"/>
<evidence type="ECO:0000313" key="10">
    <source>
        <dbReference type="EMBL" id="MBB3060469.1"/>
    </source>
</evidence>
<evidence type="ECO:0000256" key="3">
    <source>
        <dbReference type="ARBA" id="ARBA00022676"/>
    </source>
</evidence>
<feature type="transmembrane region" description="Helical" evidence="8">
    <location>
        <begin position="108"/>
        <end position="126"/>
    </location>
</feature>
<feature type="transmembrane region" description="Helical" evidence="8">
    <location>
        <begin position="373"/>
        <end position="392"/>
    </location>
</feature>
<dbReference type="InterPro" id="IPR008979">
    <property type="entry name" value="Galactose-bd-like_sf"/>
</dbReference>
<protein>
    <recommendedName>
        <fullName evidence="9">Glycosyl hydrolase family 98 putative carbohydrate-binding module domain-containing protein</fullName>
    </recommendedName>
</protein>
<feature type="transmembrane region" description="Helical" evidence="8">
    <location>
        <begin position="35"/>
        <end position="52"/>
    </location>
</feature>
<dbReference type="GO" id="GO:0009103">
    <property type="term" value="P:lipopolysaccharide biosynthetic process"/>
    <property type="evidence" value="ECO:0007669"/>
    <property type="project" value="UniProtKB-ARBA"/>
</dbReference>
<feature type="transmembrane region" description="Helical" evidence="8">
    <location>
        <begin position="138"/>
        <end position="158"/>
    </location>
</feature>
<dbReference type="PANTHER" id="PTHR33908:SF11">
    <property type="entry name" value="MEMBRANE PROTEIN"/>
    <property type="match status" value="1"/>
</dbReference>
<sequence>MHSHPAEIAATPNRWTGFLAGRLPHFQLQLTRRNCLYALLYALIFLGAWLRVDYILQFNPLDHIWSDPQRHWEQGIEALRDDPMAMTDPVLYQLYIGALGKLTLGEPLLVAFYTALLSLLTPWFWYRFLRELQPSRAIALGGWAALSLLPSWIAIYGYFMQETLLLPLLGAALWSSWRCKRKQNLRSFLLMALVWALAGLTRGIAIPLAAVTCTWLWLLQDDKLRKAVYSLLLLALILGPLAYRAYQKMHIFAPHGVGQLVAIYTRSGNKQINMHYRREGARWNYWFASPSTGEKPLEPLSDWQTARSGTADVTIDIDKGSEDWQGALAKYPLTFSNALWIAKENLLFLFFGRSWPDQNRDRQLDQLNIHARWLWAPLTLLLLAGTAFYWRRLKGERLLPSLLLTWIVVQGLLPIAVNEGRYRKPGEGLLFAQAALLLAARRRREEESGAEKGERNSAHMPTVAALTASGLLLCFGATSAWRHYALAEQMARQGELYLSQLSADYHRQEWGHMGRDRSVEQQPIRIGGHHYAKGLGVHARSETRYRIPAGAKYFHSYFGLDVAGHRGLVEFKVLLDGEEVFSSGPYNNRRETGEILLPLEGASRITLVVDPLGSNRHDHADWAMARFLAKPPETALAELRKND</sequence>
<dbReference type="RefSeq" id="WP_183457897.1">
    <property type="nucleotide sequence ID" value="NZ_JACHWZ010000005.1"/>
</dbReference>
<dbReference type="PANTHER" id="PTHR33908">
    <property type="entry name" value="MANNOSYLTRANSFERASE YKCB-RELATED"/>
    <property type="match status" value="1"/>
</dbReference>